<organism evidence="3 4">
    <name type="scientific">Actinidia rufa</name>
    <dbReference type="NCBI Taxonomy" id="165716"/>
    <lineage>
        <taxon>Eukaryota</taxon>
        <taxon>Viridiplantae</taxon>
        <taxon>Streptophyta</taxon>
        <taxon>Embryophyta</taxon>
        <taxon>Tracheophyta</taxon>
        <taxon>Spermatophyta</taxon>
        <taxon>Magnoliopsida</taxon>
        <taxon>eudicotyledons</taxon>
        <taxon>Gunneridae</taxon>
        <taxon>Pentapetalae</taxon>
        <taxon>asterids</taxon>
        <taxon>Ericales</taxon>
        <taxon>Actinidiaceae</taxon>
        <taxon>Actinidia</taxon>
    </lineage>
</organism>
<feature type="region of interest" description="Disordered" evidence="2">
    <location>
        <begin position="1"/>
        <end position="67"/>
    </location>
</feature>
<protein>
    <submittedName>
        <fullName evidence="3">Uncharacterized protein</fullName>
    </submittedName>
</protein>
<dbReference type="AlphaFoldDB" id="A0A7J0G345"/>
<reference evidence="3 4" key="1">
    <citation type="submission" date="2019-07" db="EMBL/GenBank/DDBJ databases">
        <title>De Novo Assembly of kiwifruit Actinidia rufa.</title>
        <authorList>
            <person name="Sugita-Konishi S."/>
            <person name="Sato K."/>
            <person name="Mori E."/>
            <person name="Abe Y."/>
            <person name="Kisaki G."/>
            <person name="Hamano K."/>
            <person name="Suezawa K."/>
            <person name="Otani M."/>
            <person name="Fukuda T."/>
            <person name="Manabe T."/>
            <person name="Gomi K."/>
            <person name="Tabuchi M."/>
            <person name="Akimitsu K."/>
            <person name="Kataoka I."/>
        </authorList>
    </citation>
    <scope>NUCLEOTIDE SEQUENCE [LARGE SCALE GENOMIC DNA]</scope>
    <source>
        <strain evidence="4">cv. Fuchu</strain>
    </source>
</reference>
<accession>A0A7J0G345</accession>
<feature type="region of interest" description="Disordered" evidence="2">
    <location>
        <begin position="96"/>
        <end position="117"/>
    </location>
</feature>
<feature type="compositionally biased region" description="Polar residues" evidence="2">
    <location>
        <begin position="1"/>
        <end position="11"/>
    </location>
</feature>
<keyword evidence="1" id="KW-0175">Coiled coil</keyword>
<feature type="compositionally biased region" description="Basic and acidic residues" evidence="2">
    <location>
        <begin position="645"/>
        <end position="655"/>
    </location>
</feature>
<feature type="region of interest" description="Disordered" evidence="2">
    <location>
        <begin position="190"/>
        <end position="209"/>
    </location>
</feature>
<feature type="region of interest" description="Disordered" evidence="2">
    <location>
        <begin position="637"/>
        <end position="661"/>
    </location>
</feature>
<sequence length="661" mass="72937">MTKSTQLSGSSGMLVGNKNSEKIPPILHTTASNPSKSILPEATEWTTNRSKGPGRGRSKPLRRGDQTKAMTAGFWRVLVEIPSILPRPMARRRQYPSSWRADEHSDGGSGELSGDDLARSHGLVLPRSRGFGDKQPPKRSWATSSGAVLGRHAYLSGEFYPISVAPYSKCRGGLRDFRLLLSPLFPPRPSRDRPASSALRTLIPFPPGANKAPRRGGDHYFYPPRRGKLFTRRVPRWPSFPLHNTIRYSISLSEFRNLFSLNSNPKPDQGWLYFKARNKKFCSEDTPATLRGGRANKHCNNPPRLFDDEMKVFEEIFPGVKDSGRSSAERRSSELLERRGTELRRLLPHIPDLTLLRWTGGKVLDPILGNYLNVPSSNPSSESCSDSSQLVELESDAMSKRVSFKKIGEKLGKAAGASSRTPAPAKGVVIGEKRARESITSSPSKKAKADDGSKGKGVDIGPEGKKKGPRLISALFWAPRLLSWAARLLPRGCCGGREAGEQASLQQGRVASMETEVARLQKLAADFEQQLAESRAREQQSLDELAKAKGDRDSLADHLEKSGALVNELREALNKAKESAVEEFKSSSEFMVAVEDAASKYFGEGFNFCKVQLRRHHPDLAIDLEGTVVDQDLLAELDEAEEENDKEKTGEHEGVKNNAPR</sequence>
<feature type="compositionally biased region" description="Basic and acidic residues" evidence="2">
    <location>
        <begin position="447"/>
        <end position="465"/>
    </location>
</feature>
<feature type="compositionally biased region" description="Basic residues" evidence="2">
    <location>
        <begin position="52"/>
        <end position="61"/>
    </location>
</feature>
<evidence type="ECO:0000313" key="4">
    <source>
        <dbReference type="Proteomes" id="UP000585474"/>
    </source>
</evidence>
<evidence type="ECO:0000256" key="2">
    <source>
        <dbReference type="SAM" id="MobiDB-lite"/>
    </source>
</evidence>
<proteinExistence type="predicted"/>
<dbReference type="EMBL" id="BJWL01000017">
    <property type="protein sequence ID" value="GFZ05204.1"/>
    <property type="molecule type" value="Genomic_DNA"/>
</dbReference>
<feature type="coiled-coil region" evidence="1">
    <location>
        <begin position="510"/>
        <end position="579"/>
    </location>
</feature>
<name>A0A7J0G345_9ERIC</name>
<evidence type="ECO:0000256" key="1">
    <source>
        <dbReference type="SAM" id="Coils"/>
    </source>
</evidence>
<keyword evidence="4" id="KW-1185">Reference proteome</keyword>
<evidence type="ECO:0000313" key="3">
    <source>
        <dbReference type="EMBL" id="GFZ05204.1"/>
    </source>
</evidence>
<dbReference type="Proteomes" id="UP000585474">
    <property type="component" value="Unassembled WGS sequence"/>
</dbReference>
<gene>
    <name evidence="3" type="ORF">Acr_17g0007760</name>
</gene>
<comment type="caution">
    <text evidence="3">The sequence shown here is derived from an EMBL/GenBank/DDBJ whole genome shotgun (WGS) entry which is preliminary data.</text>
</comment>
<feature type="region of interest" description="Disordered" evidence="2">
    <location>
        <begin position="433"/>
        <end position="465"/>
    </location>
</feature>